<dbReference type="SUPFAM" id="SSF53448">
    <property type="entry name" value="Nucleotide-diphospho-sugar transferases"/>
    <property type="match status" value="1"/>
</dbReference>
<keyword evidence="4" id="KW-1133">Transmembrane helix</keyword>
<organism evidence="6 7">
    <name type="scientific">Sphingomonas crocodyli</name>
    <dbReference type="NCBI Taxonomy" id="1979270"/>
    <lineage>
        <taxon>Bacteria</taxon>
        <taxon>Pseudomonadati</taxon>
        <taxon>Pseudomonadota</taxon>
        <taxon>Alphaproteobacteria</taxon>
        <taxon>Sphingomonadales</taxon>
        <taxon>Sphingomonadaceae</taxon>
        <taxon>Sphingomonas</taxon>
    </lineage>
</organism>
<feature type="transmembrane region" description="Helical" evidence="4">
    <location>
        <begin position="368"/>
        <end position="389"/>
    </location>
</feature>
<dbReference type="InterPro" id="IPR029044">
    <property type="entry name" value="Nucleotide-diphossugar_trans"/>
</dbReference>
<dbReference type="RefSeq" id="WP_127744042.1">
    <property type="nucleotide sequence ID" value="NZ_SACN01000001.1"/>
</dbReference>
<keyword evidence="3 6" id="KW-0808">Transferase</keyword>
<keyword evidence="2" id="KW-0328">Glycosyltransferase</keyword>
<accession>A0A437MA31</accession>
<dbReference type="AlphaFoldDB" id="A0A437MA31"/>
<feature type="domain" description="Glycosyltransferase 2-like" evidence="5">
    <location>
        <begin position="189"/>
        <end position="385"/>
    </location>
</feature>
<proteinExistence type="inferred from homology"/>
<feature type="transmembrane region" description="Helical" evidence="4">
    <location>
        <begin position="23"/>
        <end position="46"/>
    </location>
</feature>
<name>A0A437MA31_9SPHN</name>
<dbReference type="PANTHER" id="PTHR43630">
    <property type="entry name" value="POLY-BETA-1,6-N-ACETYL-D-GLUCOSAMINE SYNTHASE"/>
    <property type="match status" value="1"/>
</dbReference>
<feature type="transmembrane region" description="Helical" evidence="4">
    <location>
        <begin position="395"/>
        <end position="416"/>
    </location>
</feature>
<comment type="similarity">
    <text evidence="1">Belongs to the glycosyltransferase 2 family.</text>
</comment>
<dbReference type="Gene3D" id="3.90.550.10">
    <property type="entry name" value="Spore Coat Polysaccharide Biosynthesis Protein SpsA, Chain A"/>
    <property type="match status" value="1"/>
</dbReference>
<evidence type="ECO:0000256" key="3">
    <source>
        <dbReference type="ARBA" id="ARBA00022679"/>
    </source>
</evidence>
<reference evidence="6 7" key="1">
    <citation type="submission" date="2019-01" db="EMBL/GenBank/DDBJ databases">
        <authorList>
            <person name="Chen W.-M."/>
        </authorList>
    </citation>
    <scope>NUCLEOTIDE SEQUENCE [LARGE SCALE GENOMIC DNA]</scope>
    <source>
        <strain evidence="6 7">CCP-7</strain>
    </source>
</reference>
<dbReference type="InterPro" id="IPR001173">
    <property type="entry name" value="Glyco_trans_2-like"/>
</dbReference>
<dbReference type="GO" id="GO:0016757">
    <property type="term" value="F:glycosyltransferase activity"/>
    <property type="evidence" value="ECO:0007669"/>
    <property type="project" value="UniProtKB-KW"/>
</dbReference>
<dbReference type="CDD" id="cd06423">
    <property type="entry name" value="CESA_like"/>
    <property type="match status" value="1"/>
</dbReference>
<evidence type="ECO:0000259" key="5">
    <source>
        <dbReference type="Pfam" id="PF13632"/>
    </source>
</evidence>
<evidence type="ECO:0000313" key="7">
    <source>
        <dbReference type="Proteomes" id="UP000282971"/>
    </source>
</evidence>
<dbReference type="PANTHER" id="PTHR43630:SF1">
    <property type="entry name" value="POLY-BETA-1,6-N-ACETYL-D-GLUCOSAMINE SYNTHASE"/>
    <property type="match status" value="1"/>
</dbReference>
<keyword evidence="4" id="KW-0472">Membrane</keyword>
<dbReference type="OrthoDB" id="276604at2"/>
<comment type="caution">
    <text evidence="6">The sequence shown here is derived from an EMBL/GenBank/DDBJ whole genome shotgun (WGS) entry which is preliminary data.</text>
</comment>
<keyword evidence="4" id="KW-0812">Transmembrane</keyword>
<protein>
    <submittedName>
        <fullName evidence="6">Glycosyltransferase family 2 protein</fullName>
    </submittedName>
</protein>
<sequence length="481" mass="53094">MLSPTPLDARFAAYSPRLNRPPFTIVSVLLHVGALVLLAVLVDMAWRQTGLFAWSVGLAYIGYDTFLLGFVAVMTWSLHRQQTLPPPPPVAVPETLAVLLAAHNEQAVLVATVKALAAQAEAPDIILIADNGSTDATPAVLAEAFGLEPAPYGEIATSPVLPSLRWLRVEQAGKAGALNAVLEKIDSDIVLTVDADTILLPNAIAAMRAAFRRDPALVAATGLLGPICDHSVTGRIFEWFQTYEYVRNFISRFAWMQVNGLLLISGAFAGFRREAVVAVGGFDPDCMVEDYELIHRLHRWSCDNDLGWTIRVLGEARAQTDAPARLIPFLRQRRRWFGGFLQTQYWNRDMVGNPRFGRLGTMMLPVKALDTVQPLYGLVAFVLLAGFVVTGRFVLVLPILGVMLAKVVLDLSFHFWSIRLYRRWSGGMVPEGSARILLTSLIEPFTFQLLRHVGAAWGWIAFLSGRSTWGNQKRRGLLARQ</sequence>
<evidence type="ECO:0000313" key="6">
    <source>
        <dbReference type="EMBL" id="RVT94494.1"/>
    </source>
</evidence>
<feature type="transmembrane region" description="Helical" evidence="4">
    <location>
        <begin position="52"/>
        <end position="76"/>
    </location>
</feature>
<evidence type="ECO:0000256" key="4">
    <source>
        <dbReference type="SAM" id="Phobius"/>
    </source>
</evidence>
<evidence type="ECO:0000256" key="1">
    <source>
        <dbReference type="ARBA" id="ARBA00006739"/>
    </source>
</evidence>
<dbReference type="EMBL" id="SACN01000001">
    <property type="protein sequence ID" value="RVT94494.1"/>
    <property type="molecule type" value="Genomic_DNA"/>
</dbReference>
<evidence type="ECO:0000256" key="2">
    <source>
        <dbReference type="ARBA" id="ARBA00022676"/>
    </source>
</evidence>
<dbReference type="Pfam" id="PF13632">
    <property type="entry name" value="Glyco_trans_2_3"/>
    <property type="match status" value="1"/>
</dbReference>
<keyword evidence="7" id="KW-1185">Reference proteome</keyword>
<dbReference type="Proteomes" id="UP000282971">
    <property type="component" value="Unassembled WGS sequence"/>
</dbReference>
<gene>
    <name evidence="6" type="ORF">EOD43_11855</name>
</gene>